<evidence type="ECO:0000313" key="5">
    <source>
        <dbReference type="Proteomes" id="UP001213504"/>
    </source>
</evidence>
<reference evidence="2" key="1">
    <citation type="journal article" date="2022" name="Data Brief">
        <title>Draft genome sequence data of Gordonia hongkongensis strain EUFUS-Z928 isolated from the octocoral Eunicea fusca.</title>
        <authorList>
            <person name="Sanchez-Suarez J."/>
            <person name="Diaz L."/>
            <person name="Melo-Bolivar J."/>
            <person name="Villamil L."/>
        </authorList>
    </citation>
    <scope>NUCLEOTIDE SEQUENCE</scope>
    <source>
        <strain evidence="2">EUFUS-Z928</strain>
    </source>
</reference>
<dbReference type="EMBL" id="CP121270">
    <property type="protein sequence ID" value="WFP23129.1"/>
    <property type="molecule type" value="Genomic_DNA"/>
</dbReference>
<evidence type="ECO:0000313" key="3">
    <source>
        <dbReference type="EMBL" id="WFP23129.1"/>
    </source>
</evidence>
<reference evidence="3" key="3">
    <citation type="submission" date="2023-04" db="EMBL/GenBank/DDBJ databases">
        <title>Complete genome sequence of a phthalic acid esters degrading bacterial strain.</title>
        <authorList>
            <person name="Weng L."/>
            <person name="Jia Y."/>
            <person name="Ren L."/>
        </authorList>
    </citation>
    <scope>NUCLEOTIDE SEQUENCE</scope>
    <source>
        <strain evidence="3">RL-LY01</strain>
    </source>
</reference>
<sequence>MTDSRLLRSLSTLIGILLVSVAVAVPTAVALAWPLIYLSESVLHLGCSSTTIDGQQVWVCPDGIGYVIPGVALVVLLTIVGVVVGIFVQRDALRPPAAAID</sequence>
<protein>
    <recommendedName>
        <fullName evidence="6">Transmembrane protein</fullName>
    </recommendedName>
</protein>
<dbReference type="RefSeq" id="WP_068970442.1">
    <property type="nucleotide sequence ID" value="NZ_CBDRND010000014.1"/>
</dbReference>
<evidence type="ECO:0000256" key="1">
    <source>
        <dbReference type="SAM" id="Phobius"/>
    </source>
</evidence>
<dbReference type="Proteomes" id="UP001152308">
    <property type="component" value="Unassembled WGS sequence"/>
</dbReference>
<dbReference type="AlphaFoldDB" id="A0AAX3T1Z7"/>
<name>A0AAX3T1Z7_9ACTN</name>
<feature type="transmembrane region" description="Helical" evidence="1">
    <location>
        <begin position="12"/>
        <end position="36"/>
    </location>
</feature>
<dbReference type="EMBL" id="JAKJLQ010000022">
    <property type="protein sequence ID" value="MDF6103372.1"/>
    <property type="molecule type" value="Genomic_DNA"/>
</dbReference>
<keyword evidence="4" id="KW-1185">Reference proteome</keyword>
<feature type="transmembrane region" description="Helical" evidence="1">
    <location>
        <begin position="66"/>
        <end position="88"/>
    </location>
</feature>
<proteinExistence type="predicted"/>
<keyword evidence="1" id="KW-0812">Transmembrane</keyword>
<keyword evidence="1" id="KW-1133">Transmembrane helix</keyword>
<evidence type="ECO:0000313" key="2">
    <source>
        <dbReference type="EMBL" id="MDF6103372.1"/>
    </source>
</evidence>
<accession>A0AAX3T1Z7</accession>
<dbReference type="Proteomes" id="UP001213504">
    <property type="component" value="Chromosome"/>
</dbReference>
<reference evidence="2" key="2">
    <citation type="submission" date="2022-01" db="EMBL/GenBank/DDBJ databases">
        <authorList>
            <person name="Sanchez-Suarez J."/>
            <person name="Villamil L."/>
            <person name="Diaz L.E."/>
        </authorList>
    </citation>
    <scope>NUCLEOTIDE SEQUENCE</scope>
    <source>
        <strain evidence="2">EUFUS-Z928</strain>
    </source>
</reference>
<keyword evidence="1" id="KW-0472">Membrane</keyword>
<gene>
    <name evidence="2" type="ORF">L2299_20210</name>
    <name evidence="3" type="ORF">P9A14_13120</name>
</gene>
<evidence type="ECO:0000313" key="4">
    <source>
        <dbReference type="Proteomes" id="UP001152308"/>
    </source>
</evidence>
<organism evidence="3 5">
    <name type="scientific">Gordonia hongkongensis</name>
    <dbReference type="NCBI Taxonomy" id="1701090"/>
    <lineage>
        <taxon>Bacteria</taxon>
        <taxon>Bacillati</taxon>
        <taxon>Actinomycetota</taxon>
        <taxon>Actinomycetes</taxon>
        <taxon>Mycobacteriales</taxon>
        <taxon>Gordoniaceae</taxon>
        <taxon>Gordonia</taxon>
    </lineage>
</organism>
<evidence type="ECO:0008006" key="6">
    <source>
        <dbReference type="Google" id="ProtNLM"/>
    </source>
</evidence>